<dbReference type="InterPro" id="IPR047173">
    <property type="entry name" value="STRAD_A/B-like"/>
</dbReference>
<protein>
    <recommendedName>
        <fullName evidence="3">Protein kinase domain-containing protein</fullName>
    </recommendedName>
</protein>
<dbReference type="Gene3D" id="1.10.510.10">
    <property type="entry name" value="Transferase(Phosphotransferase) domain 1"/>
    <property type="match status" value="1"/>
</dbReference>
<proteinExistence type="inferred from homology"/>
<name>A0A1D6MMD7_MAIZE</name>
<gene>
    <name evidence="2" type="ORF">ZEAMMB73_Zm00001d040037</name>
</gene>
<evidence type="ECO:0000256" key="1">
    <source>
        <dbReference type="ARBA" id="ARBA00008874"/>
    </source>
</evidence>
<comment type="similarity">
    <text evidence="1">Belongs to the protein kinase superfamily. STE Ser/Thr protein kinase family. STE20 subfamily.</text>
</comment>
<dbReference type="GO" id="GO:0043539">
    <property type="term" value="F:protein serine/threonine kinase activator activity"/>
    <property type="evidence" value="ECO:0007669"/>
    <property type="project" value="InterPro"/>
</dbReference>
<dbReference type="InParanoid" id="A0A1D6MMD7"/>
<evidence type="ECO:0000313" key="2">
    <source>
        <dbReference type="EMBL" id="ONM30358.1"/>
    </source>
</evidence>
<sequence>MAWWRWSSSCLTAPSHPPPRRRPHALMLSPLQPLGMAAAAALAMSHVASPSLFAPASSTTLDLPPYSSSCFFQVPRADIWLFGITALELAIGHAPFSIQPPAKVFLMTLQHAPP</sequence>
<dbReference type="SUPFAM" id="SSF56112">
    <property type="entry name" value="Protein kinase-like (PK-like)"/>
    <property type="match status" value="1"/>
</dbReference>
<dbReference type="InterPro" id="IPR011009">
    <property type="entry name" value="Kinase-like_dom_sf"/>
</dbReference>
<accession>A0A1D6MMD7</accession>
<evidence type="ECO:0008006" key="3">
    <source>
        <dbReference type="Google" id="ProtNLM"/>
    </source>
</evidence>
<dbReference type="EMBL" id="CM007649">
    <property type="protein sequence ID" value="ONM30358.1"/>
    <property type="molecule type" value="Genomic_DNA"/>
</dbReference>
<dbReference type="AlphaFoldDB" id="A0A1D6MMD7"/>
<organism evidence="2">
    <name type="scientific">Zea mays</name>
    <name type="common">Maize</name>
    <dbReference type="NCBI Taxonomy" id="4577"/>
    <lineage>
        <taxon>Eukaryota</taxon>
        <taxon>Viridiplantae</taxon>
        <taxon>Streptophyta</taxon>
        <taxon>Embryophyta</taxon>
        <taxon>Tracheophyta</taxon>
        <taxon>Spermatophyta</taxon>
        <taxon>Magnoliopsida</taxon>
        <taxon>Liliopsida</taxon>
        <taxon>Poales</taxon>
        <taxon>Poaceae</taxon>
        <taxon>PACMAD clade</taxon>
        <taxon>Panicoideae</taxon>
        <taxon>Andropogonodae</taxon>
        <taxon>Andropogoneae</taxon>
        <taxon>Tripsacinae</taxon>
        <taxon>Zea</taxon>
    </lineage>
</organism>
<reference evidence="2" key="1">
    <citation type="submission" date="2015-12" db="EMBL/GenBank/DDBJ databases">
        <title>Update maize B73 reference genome by single molecule sequencing technologies.</title>
        <authorList>
            <consortium name="Maize Genome Sequencing Project"/>
            <person name="Ware D."/>
        </authorList>
    </citation>
    <scope>NUCLEOTIDE SEQUENCE [LARGE SCALE GENOMIC DNA]</scope>
    <source>
        <tissue evidence="2">Seedling</tissue>
    </source>
</reference>
<dbReference type="STRING" id="4577.A0A1D6MMD7"/>
<dbReference type="PANTHER" id="PTHR48014">
    <property type="entry name" value="SERINE/THREONINE-PROTEIN KINASE FRAY2"/>
    <property type="match status" value="1"/>
</dbReference>
<dbReference type="PANTHER" id="PTHR48014:SF30">
    <property type="entry name" value="OS02G0179000 PROTEIN"/>
    <property type="match status" value="1"/>
</dbReference>